<evidence type="ECO:0000256" key="2">
    <source>
        <dbReference type="ARBA" id="ARBA00005810"/>
    </source>
</evidence>
<keyword evidence="9" id="KW-0289">Folate biosynthesis</keyword>
<dbReference type="GO" id="GO:0046656">
    <property type="term" value="P:folic acid biosynthetic process"/>
    <property type="evidence" value="ECO:0007669"/>
    <property type="project" value="UniProtKB-KW"/>
</dbReference>
<dbReference type="UniPathway" id="UPA00077">
    <property type="reaction ID" value="UER00155"/>
</dbReference>
<dbReference type="InterPro" id="IPR035907">
    <property type="entry name" value="Hppk_sf"/>
</dbReference>
<gene>
    <name evidence="15" type="ORF">SAMN04488128_103972</name>
</gene>
<dbReference type="InterPro" id="IPR000550">
    <property type="entry name" value="Hppk"/>
</dbReference>
<evidence type="ECO:0000256" key="6">
    <source>
        <dbReference type="ARBA" id="ARBA00022741"/>
    </source>
</evidence>
<dbReference type="PROSITE" id="PS00794">
    <property type="entry name" value="HPPK"/>
    <property type="match status" value="1"/>
</dbReference>
<dbReference type="GO" id="GO:0046654">
    <property type="term" value="P:tetrahydrofolate biosynthetic process"/>
    <property type="evidence" value="ECO:0007669"/>
    <property type="project" value="UniProtKB-UniPathway"/>
</dbReference>
<evidence type="ECO:0000256" key="4">
    <source>
        <dbReference type="ARBA" id="ARBA00016218"/>
    </source>
</evidence>
<evidence type="ECO:0000256" key="10">
    <source>
        <dbReference type="ARBA" id="ARBA00029409"/>
    </source>
</evidence>
<accession>A0A1T4T196</accession>
<keyword evidence="13" id="KW-0812">Transmembrane</keyword>
<keyword evidence="7 15" id="KW-0418">Kinase</keyword>
<dbReference type="AlphaFoldDB" id="A0A1T4T196"/>
<keyword evidence="16" id="KW-1185">Reference proteome</keyword>
<dbReference type="PANTHER" id="PTHR43071:SF1">
    <property type="entry name" value="2-AMINO-4-HYDROXY-6-HYDROXYMETHYLDIHYDROPTERIDINE PYROPHOSPHOKINASE"/>
    <property type="match status" value="1"/>
</dbReference>
<comment type="function">
    <text evidence="10">Catalyzes the transfer of pyrophosphate from adenosine triphosphate (ATP) to 6-hydroxymethyl-7,8-dihydropterin, an enzymatic step in folate biosynthesis pathway.</text>
</comment>
<evidence type="ECO:0000259" key="14">
    <source>
        <dbReference type="PROSITE" id="PS00794"/>
    </source>
</evidence>
<proteinExistence type="inferred from homology"/>
<name>A0A1T4T196_9BACT</name>
<evidence type="ECO:0000256" key="1">
    <source>
        <dbReference type="ARBA" id="ARBA00005051"/>
    </source>
</evidence>
<evidence type="ECO:0000256" key="8">
    <source>
        <dbReference type="ARBA" id="ARBA00022840"/>
    </source>
</evidence>
<feature type="transmembrane region" description="Helical" evidence="13">
    <location>
        <begin position="13"/>
        <end position="33"/>
    </location>
</feature>
<evidence type="ECO:0000256" key="3">
    <source>
        <dbReference type="ARBA" id="ARBA00013253"/>
    </source>
</evidence>
<evidence type="ECO:0000256" key="7">
    <source>
        <dbReference type="ARBA" id="ARBA00022777"/>
    </source>
</evidence>
<comment type="similarity">
    <text evidence="2">Belongs to the HPPK family.</text>
</comment>
<keyword evidence="8" id="KW-0067">ATP-binding</keyword>
<evidence type="ECO:0000256" key="12">
    <source>
        <dbReference type="ARBA" id="ARBA00033413"/>
    </source>
</evidence>
<dbReference type="EC" id="2.7.6.3" evidence="3"/>
<dbReference type="PANTHER" id="PTHR43071">
    <property type="entry name" value="2-AMINO-4-HYDROXY-6-HYDROXYMETHYLDIHYDROPTERIDINE PYROPHOSPHOKINASE"/>
    <property type="match status" value="1"/>
</dbReference>
<evidence type="ECO:0000313" key="16">
    <source>
        <dbReference type="Proteomes" id="UP000190367"/>
    </source>
</evidence>
<dbReference type="SUPFAM" id="SSF55083">
    <property type="entry name" value="6-hydroxymethyl-7,8-dihydropterin pyrophosphokinase, HPPK"/>
    <property type="match status" value="1"/>
</dbReference>
<evidence type="ECO:0000313" key="15">
    <source>
        <dbReference type="EMBL" id="SKA34225.1"/>
    </source>
</evidence>
<reference evidence="16" key="1">
    <citation type="submission" date="2017-02" db="EMBL/GenBank/DDBJ databases">
        <authorList>
            <person name="Varghese N."/>
            <person name="Submissions S."/>
        </authorList>
    </citation>
    <scope>NUCLEOTIDE SEQUENCE [LARGE SCALE GENOMIC DNA]</scope>
    <source>
        <strain evidence="16">DSM 22224</strain>
    </source>
</reference>
<keyword evidence="5" id="KW-0808">Transferase</keyword>
<dbReference type="GO" id="GO:0005524">
    <property type="term" value="F:ATP binding"/>
    <property type="evidence" value="ECO:0007669"/>
    <property type="project" value="UniProtKB-KW"/>
</dbReference>
<dbReference type="CDD" id="cd00483">
    <property type="entry name" value="HPPK"/>
    <property type="match status" value="1"/>
</dbReference>
<keyword evidence="6" id="KW-0547">Nucleotide-binding</keyword>
<evidence type="ECO:0000256" key="11">
    <source>
        <dbReference type="ARBA" id="ARBA00029766"/>
    </source>
</evidence>
<comment type="pathway">
    <text evidence="1">Cofactor biosynthesis; tetrahydrofolate biosynthesis; 2-amino-4-hydroxy-6-hydroxymethyl-7,8-dihydropteridine diphosphate from 7,8-dihydroneopterin triphosphate: step 4/4.</text>
</comment>
<sequence>MKGKWKDTFFQKYGIWLLLGFRIYMNTAILLIGGNLGDRVANLQQAVALIGASAGEVLKTSALYQTAPWGSVDQPDYLNQGIEIQTSMDALTLLHTLLDIERRIGRIRQEKWGARVIDIDLIFFNDEILSLPELKLPHPRMHLRQFVLVPLAEIVPDYLHPVLHKTVRQLQQDCPDDLSAVKLSTQSS</sequence>
<dbReference type="STRING" id="634771.SAMN04488128_103972"/>
<evidence type="ECO:0000256" key="13">
    <source>
        <dbReference type="SAM" id="Phobius"/>
    </source>
</evidence>
<evidence type="ECO:0000256" key="5">
    <source>
        <dbReference type="ARBA" id="ARBA00022679"/>
    </source>
</evidence>
<keyword evidence="13" id="KW-0472">Membrane</keyword>
<dbReference type="Proteomes" id="UP000190367">
    <property type="component" value="Unassembled WGS sequence"/>
</dbReference>
<protein>
    <recommendedName>
        <fullName evidence="4">2-amino-4-hydroxy-6-hydroxymethyldihydropteridine pyrophosphokinase</fullName>
        <ecNumber evidence="3">2.7.6.3</ecNumber>
    </recommendedName>
    <alternativeName>
        <fullName evidence="11">6-hydroxymethyl-7,8-dihydropterin pyrophosphokinase</fullName>
    </alternativeName>
    <alternativeName>
        <fullName evidence="12">7,8-dihydro-6-hydroxymethylpterin-pyrophosphokinase</fullName>
    </alternativeName>
</protein>
<dbReference type="GO" id="GO:0003848">
    <property type="term" value="F:2-amino-4-hydroxy-6-hydroxymethyldihydropteridine diphosphokinase activity"/>
    <property type="evidence" value="ECO:0007669"/>
    <property type="project" value="UniProtKB-EC"/>
</dbReference>
<organism evidence="15 16">
    <name type="scientific">Chitinophaga eiseniae</name>
    <dbReference type="NCBI Taxonomy" id="634771"/>
    <lineage>
        <taxon>Bacteria</taxon>
        <taxon>Pseudomonadati</taxon>
        <taxon>Bacteroidota</taxon>
        <taxon>Chitinophagia</taxon>
        <taxon>Chitinophagales</taxon>
        <taxon>Chitinophagaceae</taxon>
        <taxon>Chitinophaga</taxon>
    </lineage>
</organism>
<feature type="domain" description="7,8-dihydro-6-hydroxymethylpterin-pyrophosphokinase" evidence="14">
    <location>
        <begin position="111"/>
        <end position="122"/>
    </location>
</feature>
<dbReference type="NCBIfam" id="TIGR01498">
    <property type="entry name" value="folK"/>
    <property type="match status" value="1"/>
</dbReference>
<dbReference type="Gene3D" id="3.30.70.560">
    <property type="entry name" value="7,8-Dihydro-6-hydroxymethylpterin-pyrophosphokinase HPPK"/>
    <property type="match status" value="1"/>
</dbReference>
<dbReference type="Pfam" id="PF01288">
    <property type="entry name" value="HPPK"/>
    <property type="match status" value="1"/>
</dbReference>
<keyword evidence="13" id="KW-1133">Transmembrane helix</keyword>
<evidence type="ECO:0000256" key="9">
    <source>
        <dbReference type="ARBA" id="ARBA00022909"/>
    </source>
</evidence>
<dbReference type="EMBL" id="FUWZ01000003">
    <property type="protein sequence ID" value="SKA34225.1"/>
    <property type="molecule type" value="Genomic_DNA"/>
</dbReference>
<dbReference type="GO" id="GO:0016301">
    <property type="term" value="F:kinase activity"/>
    <property type="evidence" value="ECO:0007669"/>
    <property type="project" value="UniProtKB-KW"/>
</dbReference>